<dbReference type="InterPro" id="IPR049270">
    <property type="entry name" value="CFAP58_CC"/>
</dbReference>
<keyword evidence="5" id="KW-1185">Reference proteome</keyword>
<sequence>MAEAENFDTLGFDPAEFERLEADLESVLIELQGEPQLEPFKNEYETLFRALRKSHESERRLIKKCKELRVEVENYVQKVTQASKLSQEDQTAIANLRKEIERTWKAVDASHEKETRLRELIAQLKVELAALQSSARQESEHQGAKEIALRELVHKRDELVRERETVSAQISVSKGDIADAHEKLRVIEAERLAAEAAAQLLRTQVEGKRAEAEREARRKERLERELVELKARLEARNAEIKTKQQRLAEGAELVARLDATVREQKAHADRISKGYEVQQSRLASLELELAEQIRSNASLAQENKHRQAELRQKLDDAETAKAEARRLDKLIAAVGKKVRGFDDERVAAEVAREGVRAQVVELERQLELVSREVEGERKTHEDLVRERDILNKSLLTAVGSTQRCVDLVKITDSEKKNLEHEMAAYRADAHRARRQIQALERERAKYAAEALAASAKHREAVEGVARKEGDVLELQRRIAEGDAKLKQQQNLYEAVRADRNLYSKNLIESQEEIADMKRRFRTMSSQIDQLKDEIQSKDQHLTREHFEHMRVDKDRVQIRALVDEIKGKVGDAERSIAATKAEIAKLHAIVNDADAERAKQRKEYAIVLAERDVLGGQLIKRNNELQQLYEQIKLNQSMLRKGEAAYAFKLDDIGALKEQVYTLRAELSALRAAVAAVPDLKRDVVRLERDLLRERTKVRALQEELEHPLNVHRWRKLEGAEPTVYAMVVRIHSLQRRLIAKTDEVEAKDALIQQKEKLYVELKNILARQPGPEVAEQLTVYQTVLADKTKQLKGMNVELGAYRAQVGDLKTEAVGMSKQMRALKKEFFASQMRARKRHAGAEIDAALAELDRMHEQRLNAQLSTAGPTGAIAMSSRLGGGAASGGGSDAGVE</sequence>
<evidence type="ECO:0000259" key="3">
    <source>
        <dbReference type="Pfam" id="PF21771"/>
    </source>
</evidence>
<comment type="caution">
    <text evidence="4">The sequence shown here is derived from an EMBL/GenBank/DDBJ whole genome shotgun (WGS) entry which is preliminary data.</text>
</comment>
<gene>
    <name evidence="4" type="ORF">KFE25_009628</name>
</gene>
<evidence type="ECO:0000256" key="2">
    <source>
        <dbReference type="SAM" id="Coils"/>
    </source>
</evidence>
<dbReference type="AlphaFoldDB" id="A0A8J5XYK9"/>
<dbReference type="Pfam" id="PF21771">
    <property type="entry name" value="CFAP58_CC"/>
    <property type="match status" value="1"/>
</dbReference>
<feature type="coiled-coil region" evidence="2">
    <location>
        <begin position="408"/>
        <end position="533"/>
    </location>
</feature>
<protein>
    <recommendedName>
        <fullName evidence="3">Cilia- and flagella-associated protein 58 central coiled coil domain-containing protein</fullName>
    </recommendedName>
</protein>
<feature type="coiled-coil region" evidence="2">
    <location>
        <begin position="58"/>
        <end position="85"/>
    </location>
</feature>
<dbReference type="Proteomes" id="UP000751190">
    <property type="component" value="Unassembled WGS sequence"/>
</dbReference>
<feature type="coiled-coil region" evidence="2">
    <location>
        <begin position="202"/>
        <end position="246"/>
    </location>
</feature>
<accession>A0A8J5XYK9</accession>
<feature type="coiled-coil region" evidence="2">
    <location>
        <begin position="114"/>
        <end position="169"/>
    </location>
</feature>
<proteinExistence type="predicted"/>
<evidence type="ECO:0000313" key="4">
    <source>
        <dbReference type="EMBL" id="KAG8471207.1"/>
    </source>
</evidence>
<reference evidence="4" key="1">
    <citation type="submission" date="2021-05" db="EMBL/GenBank/DDBJ databases">
        <title>The genome of the haptophyte Pavlova lutheri (Diacronema luteri, Pavlovales) - a model for lipid biosynthesis in eukaryotic algae.</title>
        <authorList>
            <person name="Hulatt C.J."/>
            <person name="Posewitz M.C."/>
        </authorList>
    </citation>
    <scope>NUCLEOTIDE SEQUENCE</scope>
    <source>
        <strain evidence="4">NIVA-4/92</strain>
    </source>
</reference>
<dbReference type="GO" id="GO:0005856">
    <property type="term" value="C:cytoskeleton"/>
    <property type="evidence" value="ECO:0007669"/>
    <property type="project" value="TreeGrafter"/>
</dbReference>
<keyword evidence="1 2" id="KW-0175">Coiled coil</keyword>
<dbReference type="PANTHER" id="PTHR32083">
    <property type="entry name" value="CILIA AND FLAGELLA-ASSOCIATED PROTEIN 58-RELATED"/>
    <property type="match status" value="1"/>
</dbReference>
<organism evidence="4 5">
    <name type="scientific">Diacronema lutheri</name>
    <name type="common">Unicellular marine alga</name>
    <name type="synonym">Monochrysis lutheri</name>
    <dbReference type="NCBI Taxonomy" id="2081491"/>
    <lineage>
        <taxon>Eukaryota</taxon>
        <taxon>Haptista</taxon>
        <taxon>Haptophyta</taxon>
        <taxon>Pavlovophyceae</taxon>
        <taxon>Pavlovales</taxon>
        <taxon>Pavlovaceae</taxon>
        <taxon>Diacronema</taxon>
    </lineage>
</organism>
<dbReference type="OMA" id="GTMQYNQ"/>
<feature type="coiled-coil region" evidence="2">
    <location>
        <begin position="275"/>
        <end position="379"/>
    </location>
</feature>
<dbReference type="PANTHER" id="PTHR32083:SF0">
    <property type="entry name" value="CILIA AND FLAGELLA-ASSOCIATED PROTEIN 58"/>
    <property type="match status" value="1"/>
</dbReference>
<dbReference type="EMBL" id="JAGTXO010000001">
    <property type="protein sequence ID" value="KAG8471207.1"/>
    <property type="molecule type" value="Genomic_DNA"/>
</dbReference>
<name>A0A8J5XYK9_DIALT</name>
<evidence type="ECO:0000256" key="1">
    <source>
        <dbReference type="ARBA" id="ARBA00023054"/>
    </source>
</evidence>
<dbReference type="OrthoDB" id="264785at2759"/>
<evidence type="ECO:0000313" key="5">
    <source>
        <dbReference type="Proteomes" id="UP000751190"/>
    </source>
</evidence>
<feature type="domain" description="Cilia- and flagella-associated protein 58 central coiled coil" evidence="3">
    <location>
        <begin position="371"/>
        <end position="668"/>
    </location>
</feature>